<gene>
    <name evidence="2" type="ORF">Y1Q_0011732</name>
</gene>
<dbReference type="EMBL" id="AKHW03006853">
    <property type="protein sequence ID" value="KYO18163.1"/>
    <property type="molecule type" value="Genomic_DNA"/>
</dbReference>
<proteinExistence type="predicted"/>
<keyword evidence="3" id="KW-1185">Reference proteome</keyword>
<dbReference type="Proteomes" id="UP000050525">
    <property type="component" value="Unassembled WGS sequence"/>
</dbReference>
<accession>A0A151M0Y1</accession>
<evidence type="ECO:0000313" key="2">
    <source>
        <dbReference type="EMBL" id="KYO18163.1"/>
    </source>
</evidence>
<sequence>MISIPFVFLDEFSIQSGYSNASSCFFSCLIAQLRKKLDVQWKHQEMKVTCRRTGKRSLHSEEISSPGFPSST</sequence>
<evidence type="ECO:0000313" key="3">
    <source>
        <dbReference type="Proteomes" id="UP000050525"/>
    </source>
</evidence>
<comment type="caution">
    <text evidence="2">The sequence shown here is derived from an EMBL/GenBank/DDBJ whole genome shotgun (WGS) entry which is preliminary data.</text>
</comment>
<feature type="region of interest" description="Disordered" evidence="1">
    <location>
        <begin position="52"/>
        <end position="72"/>
    </location>
</feature>
<evidence type="ECO:0000256" key="1">
    <source>
        <dbReference type="SAM" id="MobiDB-lite"/>
    </source>
</evidence>
<organism evidence="2 3">
    <name type="scientific">Alligator mississippiensis</name>
    <name type="common">American alligator</name>
    <dbReference type="NCBI Taxonomy" id="8496"/>
    <lineage>
        <taxon>Eukaryota</taxon>
        <taxon>Metazoa</taxon>
        <taxon>Chordata</taxon>
        <taxon>Craniata</taxon>
        <taxon>Vertebrata</taxon>
        <taxon>Euteleostomi</taxon>
        <taxon>Archelosauria</taxon>
        <taxon>Archosauria</taxon>
        <taxon>Crocodylia</taxon>
        <taxon>Alligatoridae</taxon>
        <taxon>Alligatorinae</taxon>
        <taxon>Alligator</taxon>
    </lineage>
</organism>
<dbReference type="AlphaFoldDB" id="A0A151M0Y1"/>
<name>A0A151M0Y1_ALLMI</name>
<protein>
    <submittedName>
        <fullName evidence="2">Uncharacterized protein</fullName>
    </submittedName>
</protein>
<reference evidence="2 3" key="1">
    <citation type="journal article" date="2012" name="Genome Biol.">
        <title>Sequencing three crocodilian genomes to illuminate the evolution of archosaurs and amniotes.</title>
        <authorList>
            <person name="St John J.A."/>
            <person name="Braun E.L."/>
            <person name="Isberg S.R."/>
            <person name="Miles L.G."/>
            <person name="Chong A.Y."/>
            <person name="Gongora J."/>
            <person name="Dalzell P."/>
            <person name="Moran C."/>
            <person name="Bed'hom B."/>
            <person name="Abzhanov A."/>
            <person name="Burgess S.C."/>
            <person name="Cooksey A.M."/>
            <person name="Castoe T.A."/>
            <person name="Crawford N.G."/>
            <person name="Densmore L.D."/>
            <person name="Drew J.C."/>
            <person name="Edwards S.V."/>
            <person name="Faircloth B.C."/>
            <person name="Fujita M.K."/>
            <person name="Greenwold M.J."/>
            <person name="Hoffmann F.G."/>
            <person name="Howard J.M."/>
            <person name="Iguchi T."/>
            <person name="Janes D.E."/>
            <person name="Khan S.Y."/>
            <person name="Kohno S."/>
            <person name="de Koning A.J."/>
            <person name="Lance S.L."/>
            <person name="McCarthy F.M."/>
            <person name="McCormack J.E."/>
            <person name="Merchant M.E."/>
            <person name="Peterson D.G."/>
            <person name="Pollock D.D."/>
            <person name="Pourmand N."/>
            <person name="Raney B.J."/>
            <person name="Roessler K.A."/>
            <person name="Sanford J.R."/>
            <person name="Sawyer R.H."/>
            <person name="Schmidt C.J."/>
            <person name="Triplett E.W."/>
            <person name="Tuberville T.D."/>
            <person name="Venegas-Anaya M."/>
            <person name="Howard J.T."/>
            <person name="Jarvis E.D."/>
            <person name="Guillette L.J.Jr."/>
            <person name="Glenn T.C."/>
            <person name="Green R.E."/>
            <person name="Ray D.A."/>
        </authorList>
    </citation>
    <scope>NUCLEOTIDE SEQUENCE [LARGE SCALE GENOMIC DNA]</scope>
    <source>
        <strain evidence="2">KSC_2009_1</strain>
    </source>
</reference>